<gene>
    <name evidence="5" type="ORF">H131_12833</name>
</gene>
<dbReference type="InterPro" id="IPR041656">
    <property type="entry name" value="TPR_5"/>
</dbReference>
<feature type="domain" description="Tetratrico peptide repeat group 5" evidence="4">
    <location>
        <begin position="40"/>
        <end position="156"/>
    </location>
</feature>
<dbReference type="InterPro" id="IPR019734">
    <property type="entry name" value="TPR_rpt"/>
</dbReference>
<organism evidence="5 6">
    <name type="scientific">Lysinibacillus sphaericus OT4b.31</name>
    <dbReference type="NCBI Taxonomy" id="1285586"/>
    <lineage>
        <taxon>Bacteria</taxon>
        <taxon>Bacillati</taxon>
        <taxon>Bacillota</taxon>
        <taxon>Bacilli</taxon>
        <taxon>Bacillales</taxon>
        <taxon>Bacillaceae</taxon>
        <taxon>Lysinibacillus</taxon>
    </lineage>
</organism>
<evidence type="ECO:0000256" key="1">
    <source>
        <dbReference type="ARBA" id="ARBA00022737"/>
    </source>
</evidence>
<evidence type="ECO:0000259" key="4">
    <source>
        <dbReference type="Pfam" id="PF12688"/>
    </source>
</evidence>
<protein>
    <recommendedName>
        <fullName evidence="4">Tetratrico peptide repeat group 5 domain-containing protein</fullName>
    </recommendedName>
</protein>
<comment type="caution">
    <text evidence="5">The sequence shown here is derived from an EMBL/GenBank/DDBJ whole genome shotgun (WGS) entry which is preliminary data.</text>
</comment>
<dbReference type="EMBL" id="AQPX01000019">
    <property type="protein sequence ID" value="EON72171.1"/>
    <property type="molecule type" value="Genomic_DNA"/>
</dbReference>
<dbReference type="OrthoDB" id="193829at2"/>
<dbReference type="AlphaFoldDB" id="R7ZDU8"/>
<dbReference type="SMART" id="SM00028">
    <property type="entry name" value="TPR"/>
    <property type="match status" value="2"/>
</dbReference>
<dbReference type="InterPro" id="IPR050498">
    <property type="entry name" value="Ycf3"/>
</dbReference>
<evidence type="ECO:0000256" key="3">
    <source>
        <dbReference type="PROSITE-ProRule" id="PRU00339"/>
    </source>
</evidence>
<evidence type="ECO:0000256" key="2">
    <source>
        <dbReference type="ARBA" id="ARBA00022803"/>
    </source>
</evidence>
<keyword evidence="2 3" id="KW-0802">TPR repeat</keyword>
<dbReference type="eggNOG" id="COG0457">
    <property type="taxonomic scope" value="Bacteria"/>
</dbReference>
<dbReference type="InterPro" id="IPR011990">
    <property type="entry name" value="TPR-like_helical_dom_sf"/>
</dbReference>
<proteinExistence type="predicted"/>
<name>R7ZDU8_LYSSH</name>
<dbReference type="Pfam" id="PF12688">
    <property type="entry name" value="TPR_5"/>
    <property type="match status" value="1"/>
</dbReference>
<dbReference type="Proteomes" id="UP000013911">
    <property type="component" value="Unassembled WGS sequence"/>
</dbReference>
<reference evidence="5 6" key="1">
    <citation type="submission" date="2013-04" db="EMBL/GenBank/DDBJ databases">
        <title>Draft genome of the heavy metal tolerant bacterium Lysinibacillus sphaericus strain OT4b.31.</title>
        <authorList>
            <person name="Pena-Montenegro T.D."/>
            <person name="Dussan J."/>
        </authorList>
    </citation>
    <scope>NUCLEOTIDE SEQUENCE [LARGE SCALE GENOMIC DNA]</scope>
    <source>
        <strain evidence="5 6">OT4b.31</strain>
    </source>
</reference>
<dbReference type="Gene3D" id="1.25.40.10">
    <property type="entry name" value="Tetratricopeptide repeat domain"/>
    <property type="match status" value="1"/>
</dbReference>
<dbReference type="PANTHER" id="PTHR44858">
    <property type="entry name" value="TETRATRICOPEPTIDE REPEAT PROTEIN 6"/>
    <property type="match status" value="1"/>
</dbReference>
<dbReference type="PANTHER" id="PTHR44858:SF1">
    <property type="entry name" value="UDP-N-ACETYLGLUCOSAMINE--PEPTIDE N-ACETYLGLUCOSAMINYLTRANSFERASE SPINDLY-RELATED"/>
    <property type="match status" value="1"/>
</dbReference>
<evidence type="ECO:0000313" key="5">
    <source>
        <dbReference type="EMBL" id="EON72171.1"/>
    </source>
</evidence>
<accession>R7ZDU8</accession>
<dbReference type="RefSeq" id="WP_010859503.1">
    <property type="nucleotide sequence ID" value="NZ_KB933398.1"/>
</dbReference>
<evidence type="ECO:0000313" key="6">
    <source>
        <dbReference type="Proteomes" id="UP000013911"/>
    </source>
</evidence>
<feature type="repeat" description="TPR" evidence="3">
    <location>
        <begin position="72"/>
        <end position="105"/>
    </location>
</feature>
<keyword evidence="1" id="KW-0677">Repeat</keyword>
<dbReference type="PATRIC" id="fig|1285586.5.peg.2618"/>
<dbReference type="HOGENOM" id="CLU_116756_1_0_9"/>
<dbReference type="PROSITE" id="PS50005">
    <property type="entry name" value="TPR"/>
    <property type="match status" value="1"/>
</dbReference>
<sequence length="161" mass="18653">MDNQLNYIIAIRKNGQLEKANALILKLVEQEPDNALYHYHCAWIYDSLGKETEAIPHYEKAIHIGLEREDSEGAYLGLGSTYRTLGNYEQSKRVFQQAMEEFPQAEHIKVFHAMTLYNLGEFSKAMETLLNSLILTTNDEGIQQYRKAIQFYSDKLDQTWA</sequence>
<dbReference type="SUPFAM" id="SSF48452">
    <property type="entry name" value="TPR-like"/>
    <property type="match status" value="1"/>
</dbReference>